<accession>A0A8T2R8I0</accession>
<dbReference type="InterPro" id="IPR002885">
    <property type="entry name" value="PPR_rpt"/>
</dbReference>
<dbReference type="GO" id="GO:0003723">
    <property type="term" value="F:RNA binding"/>
    <property type="evidence" value="ECO:0007669"/>
    <property type="project" value="InterPro"/>
</dbReference>
<dbReference type="Pfam" id="PF01535">
    <property type="entry name" value="PPR"/>
    <property type="match status" value="4"/>
</dbReference>
<organism evidence="3 4">
    <name type="scientific">Ceratopteris richardii</name>
    <name type="common">Triangle waterfern</name>
    <dbReference type="NCBI Taxonomy" id="49495"/>
    <lineage>
        <taxon>Eukaryota</taxon>
        <taxon>Viridiplantae</taxon>
        <taxon>Streptophyta</taxon>
        <taxon>Embryophyta</taxon>
        <taxon>Tracheophyta</taxon>
        <taxon>Polypodiopsida</taxon>
        <taxon>Polypodiidae</taxon>
        <taxon>Polypodiales</taxon>
        <taxon>Pteridineae</taxon>
        <taxon>Pteridaceae</taxon>
        <taxon>Parkerioideae</taxon>
        <taxon>Ceratopteris</taxon>
    </lineage>
</organism>
<dbReference type="Pfam" id="PF13041">
    <property type="entry name" value="PPR_2"/>
    <property type="match status" value="5"/>
</dbReference>
<dbReference type="PROSITE" id="PS51375">
    <property type="entry name" value="PPR"/>
    <property type="match status" value="6"/>
</dbReference>
<dbReference type="EMBL" id="CM035434">
    <property type="protein sequence ID" value="KAH7292038.1"/>
    <property type="molecule type" value="Genomic_DNA"/>
</dbReference>
<dbReference type="Proteomes" id="UP000825935">
    <property type="component" value="Chromosome 29"/>
</dbReference>
<evidence type="ECO:0000313" key="4">
    <source>
        <dbReference type="Proteomes" id="UP000825935"/>
    </source>
</evidence>
<dbReference type="GO" id="GO:0009451">
    <property type="term" value="P:RNA modification"/>
    <property type="evidence" value="ECO:0007669"/>
    <property type="project" value="InterPro"/>
</dbReference>
<dbReference type="EMBL" id="CM035434">
    <property type="protein sequence ID" value="KAH7292036.1"/>
    <property type="molecule type" value="Genomic_DNA"/>
</dbReference>
<comment type="caution">
    <text evidence="3">The sequence shown here is derived from an EMBL/GenBank/DDBJ whole genome shotgun (WGS) entry which is preliminary data.</text>
</comment>
<dbReference type="EMBL" id="CM035434">
    <property type="protein sequence ID" value="KAH7292035.1"/>
    <property type="molecule type" value="Genomic_DNA"/>
</dbReference>
<evidence type="ECO:0000256" key="1">
    <source>
        <dbReference type="ARBA" id="ARBA00022737"/>
    </source>
</evidence>
<dbReference type="InterPro" id="IPR046960">
    <property type="entry name" value="PPR_At4g14850-like_plant"/>
</dbReference>
<protein>
    <recommendedName>
        <fullName evidence="5">Pentatricopeptide repeat-containing protein</fullName>
    </recommendedName>
</protein>
<feature type="repeat" description="PPR" evidence="2">
    <location>
        <begin position="590"/>
        <end position="624"/>
    </location>
</feature>
<sequence>MHIPADWHRSTVIPGLLKKDSIGCKSNQNYVFFKDENYPSPQDILSLLLKSKFDSNKSGILCKSLKACAVLGSFRGGALIHNYVLESELEQNFFLGSSLIDFYFKCGSVQDALVVFQSTKKNVVTWSTVISGLVQHEKNDDALEVFSKMLLEGYKPNDVTCMSILRGYTNLSELDGGRYVHDLILQIKLKNNVCVSSTLVDMYSKCGSLHDACSVFYKMPSHNVVSYSALIAGHVQAGQVAEALMVFECMREEKIEPDEVTFVHILKGVALMGALEEGIKIHALIKKSGHETNKYVGCALIDMYAKCRSMNDAQNAFNLLKEKDVVLWTTMIDVYGELGYADEALSCYQNMQIQGLRPASYTFVSILKACSSLATISTGRYFHNQIIEIEEYDFAVVTALINMYMSTGSIREAEGVFHKFPKENASPWNAMISGLVQYGFTDKALVLYNRMQIECIQPNVVTFTSVLKGCSTTSAIKQFHVHIIMLGLEFEVMVLNALIHLYAKFGELIIAWILFDKLPSKNETSWNGLIAAFVQNRNYTEALNLFIQMTNECILPDMHAFTNIFNACCNGTLLSQGCRFHLMLQSKYYDPPLYTSLIEMYAKCGKIEAAREIFSNMVERSIAAWNVMIMGYAQHGMPRETLDLFREMQECNIHTSQVSLAGVLSACSHAGLVNEGELCFISSYHQYGITLSEEHMVCLIGLLSRAGQVEKGEVVLEEVSPELRISGLKALHSAHIDHMAS</sequence>
<dbReference type="InterPro" id="IPR011990">
    <property type="entry name" value="TPR-like_helical_dom_sf"/>
</dbReference>
<proteinExistence type="predicted"/>
<dbReference type="AlphaFoldDB" id="A0A8T2R8I0"/>
<feature type="repeat" description="PPR" evidence="2">
    <location>
        <begin position="522"/>
        <end position="556"/>
    </location>
</feature>
<name>A0A8T2R8I0_CERRI</name>
<gene>
    <name evidence="3" type="ORF">KP509_29G048500</name>
</gene>
<dbReference type="NCBIfam" id="TIGR00756">
    <property type="entry name" value="PPR"/>
    <property type="match status" value="7"/>
</dbReference>
<dbReference type="GO" id="GO:0048731">
    <property type="term" value="P:system development"/>
    <property type="evidence" value="ECO:0007669"/>
    <property type="project" value="UniProtKB-ARBA"/>
</dbReference>
<dbReference type="EMBL" id="CM035434">
    <property type="protein sequence ID" value="KAH7292037.1"/>
    <property type="molecule type" value="Genomic_DNA"/>
</dbReference>
<dbReference type="EMBL" id="CM035434">
    <property type="protein sequence ID" value="KAH7292034.1"/>
    <property type="molecule type" value="Genomic_DNA"/>
</dbReference>
<evidence type="ECO:0008006" key="5">
    <source>
        <dbReference type="Google" id="ProtNLM"/>
    </source>
</evidence>
<evidence type="ECO:0000256" key="2">
    <source>
        <dbReference type="PROSITE-ProRule" id="PRU00708"/>
    </source>
</evidence>
<dbReference type="FunFam" id="1.25.40.10:FF:000031">
    <property type="entry name" value="Pentatricopeptide repeat-containing protein mitochondrial"/>
    <property type="match status" value="1"/>
</dbReference>
<feature type="repeat" description="PPR" evidence="2">
    <location>
        <begin position="122"/>
        <end position="156"/>
    </location>
</feature>
<dbReference type="FunFam" id="1.25.40.10:FF:000073">
    <property type="entry name" value="Pentatricopeptide repeat-containing protein chloroplastic"/>
    <property type="match status" value="1"/>
</dbReference>
<dbReference type="SUPFAM" id="SSF48452">
    <property type="entry name" value="TPR-like"/>
    <property type="match status" value="1"/>
</dbReference>
<keyword evidence="1" id="KW-0677">Repeat</keyword>
<keyword evidence="4" id="KW-1185">Reference proteome</keyword>
<dbReference type="FunFam" id="1.25.40.10:FF:000158">
    <property type="entry name" value="pentatricopeptide repeat-containing protein At2g33680"/>
    <property type="match status" value="1"/>
</dbReference>
<feature type="repeat" description="PPR" evidence="2">
    <location>
        <begin position="424"/>
        <end position="458"/>
    </location>
</feature>
<dbReference type="PANTHER" id="PTHR47926">
    <property type="entry name" value="PENTATRICOPEPTIDE REPEAT-CONTAINING PROTEIN"/>
    <property type="match status" value="1"/>
</dbReference>
<dbReference type="OrthoDB" id="185373at2759"/>
<feature type="repeat" description="PPR" evidence="2">
    <location>
        <begin position="223"/>
        <end position="257"/>
    </location>
</feature>
<dbReference type="Gene3D" id="1.25.40.10">
    <property type="entry name" value="Tetratricopeptide repeat domain"/>
    <property type="match status" value="6"/>
</dbReference>
<evidence type="ECO:0000313" key="3">
    <source>
        <dbReference type="EMBL" id="KAH7292038.1"/>
    </source>
</evidence>
<feature type="repeat" description="PPR" evidence="2">
    <location>
        <begin position="324"/>
        <end position="358"/>
    </location>
</feature>
<reference evidence="3" key="1">
    <citation type="submission" date="2021-08" db="EMBL/GenBank/DDBJ databases">
        <title>WGS assembly of Ceratopteris richardii.</title>
        <authorList>
            <person name="Marchant D.B."/>
            <person name="Chen G."/>
            <person name="Jenkins J."/>
            <person name="Shu S."/>
            <person name="Leebens-Mack J."/>
            <person name="Grimwood J."/>
            <person name="Schmutz J."/>
            <person name="Soltis P."/>
            <person name="Soltis D."/>
            <person name="Chen Z.-H."/>
        </authorList>
    </citation>
    <scope>NUCLEOTIDE SEQUENCE</scope>
    <source>
        <strain evidence="3">Whitten #5841</strain>
        <tissue evidence="3">Leaf</tissue>
    </source>
</reference>
<dbReference type="PANTHER" id="PTHR47926:SF404">
    <property type="entry name" value="(PPR) REPEAT-CONTAINING PROTEIN, PUTATIVE-RELATED"/>
    <property type="match status" value="1"/>
</dbReference>